<dbReference type="Pfam" id="PF13901">
    <property type="entry name" value="RH_dom"/>
    <property type="match status" value="1"/>
</dbReference>
<dbReference type="PANTHER" id="PTHR12326:SF3">
    <property type="entry name" value="DIFFERENTIALLY EXPRESSED IN FDCP 8 HOMOLOG"/>
    <property type="match status" value="1"/>
</dbReference>
<sequence length="1096" mass="121269">MIDGEGSREDRSGSVSPDPFDSFTPKSPGGGDVSPGSVSRSSSCGESEFERYCSANSVMGTPSFCGSFGPLNDSAESEFESLRSLDGGLENFSLGGRFDRNLEELKLPGSGFDHLKGSGSSQLQLYCVEGNCGINNELDSRLENANVRASEIDSIGDGVVDDLNIVADVGEGSSGVAISEGNDGRFCMLDSELGLEFDGREEEREEDETSSRYEHSEDDSMYGCGSDYGNRENLYTQRSIQYSKNGNFENENPLLINSSIAFGSGDWDDFEQETGGGSLASLTLDEYQEQEKQDLVTERKLFNSESKASMWVPAIGLSEIGKDVTAESIGIRQVEENELVEDFNTSSAVPIGSQKCELMQTEEVRDVPVSICKVQGTCELAKDDTSTSLATSQLPSFCKLEEEGVRDISDTCELVQSANETTNHFTSTSAGCIFEVKQDLFVEKNFRDLGANISDYSTERKRVCMNSEIFRVDDSNIFDNQETGNLKLKVGQLYSHPSEHFQNENTEYIEDHKLNSKPSLLETNRGETMNNTSLDPFEDDPVTLKADKIELHEIYDEIVNEMEEILLDSSESTGARFPQRNRMSQSQLSLPLRDGGLTASTSGPDDVFPLITQPLRIDRIEVVGAKQKKGDISLSERLVGMKAYTVYIIRVWSGQDEWEVERRYRDFFTLYRRLKSLFTDQGWILPLPWASVEKESRKVFGNASPDVVSERSVLIQECLHSIIHSGYFSSTPSALVWFLCPQDSLPSSPASQKPVPWSAFSHRGAEPGNISTLGKTISLIVEIKPYKSIKQLLEAQHYTCAGCHKHFDDGMTLVQDLVQALGWGKPRLCEYTGQLFCSSCHTNETAVLPARVLHYWDFTQYPVSQMAKSYLDSIHEQPMLCVSAVNPFLFSKVPALHHIMGVRKKIGTMLPYVRCPFRRTINKGLGSRRYLLESNDFFALRDLIDLSKGAFAALPVMVETVLRKIVEHITDRCLICCDVGVPCSARQACDTPSSLIFPFQEGEIERCTSCESVFHKPCFGRLTNCTCGALIGEEKTMAATNKLSRMASDLLGRKSSSVLPLGLLSGLFSRAKPDAMKAHQDSDTVILMGSLPSTSL</sequence>
<dbReference type="InterPro" id="IPR001683">
    <property type="entry name" value="PX_dom"/>
</dbReference>
<dbReference type="InterPro" id="IPR025258">
    <property type="entry name" value="RH_dom"/>
</dbReference>
<dbReference type="Proteomes" id="UP000091857">
    <property type="component" value="Chromosome 14"/>
</dbReference>
<dbReference type="AlphaFoldDB" id="A0A2C9UJI5"/>
<dbReference type="SMART" id="SM01175">
    <property type="entry name" value="DUF4206"/>
    <property type="match status" value="1"/>
</dbReference>
<evidence type="ECO:0000256" key="5">
    <source>
        <dbReference type="SAM" id="MobiDB-lite"/>
    </source>
</evidence>
<dbReference type="PANTHER" id="PTHR12326">
    <property type="entry name" value="PLECKSTRIN HOMOLOGY DOMAIN CONTAINING PROTEIN"/>
    <property type="match status" value="1"/>
</dbReference>
<evidence type="ECO:0000313" key="7">
    <source>
        <dbReference type="EMBL" id="OAY30857.1"/>
    </source>
</evidence>
<dbReference type="EMBL" id="CM004400">
    <property type="protein sequence ID" value="OAY30857.1"/>
    <property type="molecule type" value="Genomic_DNA"/>
</dbReference>
<organism evidence="7 8">
    <name type="scientific">Manihot esculenta</name>
    <name type="common">Cassava</name>
    <name type="synonym">Jatropha manihot</name>
    <dbReference type="NCBI Taxonomy" id="3983"/>
    <lineage>
        <taxon>Eukaryota</taxon>
        <taxon>Viridiplantae</taxon>
        <taxon>Streptophyta</taxon>
        <taxon>Embryophyta</taxon>
        <taxon>Tracheophyta</taxon>
        <taxon>Spermatophyta</taxon>
        <taxon>Magnoliopsida</taxon>
        <taxon>eudicotyledons</taxon>
        <taxon>Gunneridae</taxon>
        <taxon>Pentapetalae</taxon>
        <taxon>rosids</taxon>
        <taxon>fabids</taxon>
        <taxon>Malpighiales</taxon>
        <taxon>Euphorbiaceae</taxon>
        <taxon>Crotonoideae</taxon>
        <taxon>Manihoteae</taxon>
        <taxon>Manihot</taxon>
    </lineage>
</organism>
<dbReference type="CDD" id="cd06093">
    <property type="entry name" value="PX_domain"/>
    <property type="match status" value="1"/>
</dbReference>
<keyword evidence="4" id="KW-0862">Zinc</keyword>
<evidence type="ECO:0000256" key="1">
    <source>
        <dbReference type="ARBA" id="ARBA00022723"/>
    </source>
</evidence>
<dbReference type="PROSITE" id="PS50195">
    <property type="entry name" value="PX"/>
    <property type="match status" value="1"/>
</dbReference>
<feature type="region of interest" description="Disordered" evidence="5">
    <location>
        <begin position="197"/>
        <end position="223"/>
    </location>
</feature>
<name>A0A2C9UJI5_MANES</name>
<keyword evidence="1" id="KW-0479">Metal-binding</keyword>
<feature type="region of interest" description="Disordered" evidence="5">
    <location>
        <begin position="1"/>
        <end position="44"/>
    </location>
</feature>
<keyword evidence="3" id="KW-0863">Zinc-finger</keyword>
<comment type="caution">
    <text evidence="7">The sequence shown here is derived from an EMBL/GenBank/DDBJ whole genome shotgun (WGS) entry which is preliminary data.</text>
</comment>
<evidence type="ECO:0000313" key="8">
    <source>
        <dbReference type="Proteomes" id="UP000091857"/>
    </source>
</evidence>
<dbReference type="GO" id="GO:0005768">
    <property type="term" value="C:endosome"/>
    <property type="evidence" value="ECO:0007669"/>
    <property type="project" value="UniProtKB-ARBA"/>
</dbReference>
<dbReference type="Pfam" id="PF00787">
    <property type="entry name" value="PX"/>
    <property type="match status" value="1"/>
</dbReference>
<evidence type="ECO:0000256" key="4">
    <source>
        <dbReference type="ARBA" id="ARBA00022833"/>
    </source>
</evidence>
<protein>
    <recommendedName>
        <fullName evidence="6">PX domain-containing protein</fullName>
    </recommendedName>
</protein>
<dbReference type="GO" id="GO:0016020">
    <property type="term" value="C:membrane"/>
    <property type="evidence" value="ECO:0007669"/>
    <property type="project" value="UniProtKB-ARBA"/>
</dbReference>
<evidence type="ECO:0000256" key="2">
    <source>
        <dbReference type="ARBA" id="ARBA00022737"/>
    </source>
</evidence>
<gene>
    <name evidence="7" type="ORF">MANES_14G064400v8</name>
</gene>
<dbReference type="GO" id="GO:0008270">
    <property type="term" value="F:zinc ion binding"/>
    <property type="evidence" value="ECO:0007669"/>
    <property type="project" value="UniProtKB-KW"/>
</dbReference>
<keyword evidence="8" id="KW-1185">Reference proteome</keyword>
<evidence type="ECO:0000259" key="6">
    <source>
        <dbReference type="PROSITE" id="PS50195"/>
    </source>
</evidence>
<keyword evidence="2" id="KW-0677">Repeat</keyword>
<dbReference type="Gene3D" id="3.30.1520.10">
    <property type="entry name" value="Phox-like domain"/>
    <property type="match status" value="1"/>
</dbReference>
<dbReference type="OrthoDB" id="1918044at2759"/>
<feature type="compositionally biased region" description="Low complexity" evidence="5">
    <location>
        <begin position="34"/>
        <end position="44"/>
    </location>
</feature>
<feature type="compositionally biased region" description="Basic and acidic residues" evidence="5">
    <location>
        <begin position="1"/>
        <end position="12"/>
    </location>
</feature>
<dbReference type="Gramene" id="Manes.14G064400.1.v8.1">
    <property type="protein sequence ID" value="Manes.14G064400.1.v8.1.CDS"/>
    <property type="gene ID" value="Manes.14G064400.v8.1"/>
</dbReference>
<accession>A0A2C9UJI5</accession>
<dbReference type="InterPro" id="IPR051366">
    <property type="entry name" value="DEF8"/>
</dbReference>
<feature type="domain" description="PX" evidence="6">
    <location>
        <begin position="625"/>
        <end position="745"/>
    </location>
</feature>
<dbReference type="STRING" id="3983.A0A2C9UJI5"/>
<reference evidence="8" key="1">
    <citation type="journal article" date="2016" name="Nat. Biotechnol.">
        <title>Sequencing wild and cultivated cassava and related species reveals extensive interspecific hybridization and genetic diversity.</title>
        <authorList>
            <person name="Bredeson J.V."/>
            <person name="Lyons J.B."/>
            <person name="Prochnik S.E."/>
            <person name="Wu G.A."/>
            <person name="Ha C.M."/>
            <person name="Edsinger-Gonzales E."/>
            <person name="Grimwood J."/>
            <person name="Schmutz J."/>
            <person name="Rabbi I.Y."/>
            <person name="Egesi C."/>
            <person name="Nauluvula P."/>
            <person name="Lebot V."/>
            <person name="Ndunguru J."/>
            <person name="Mkamilo G."/>
            <person name="Bart R.S."/>
            <person name="Setter T.L."/>
            <person name="Gleadow R.M."/>
            <person name="Kulakow P."/>
            <person name="Ferguson M.E."/>
            <person name="Rounsley S."/>
            <person name="Rokhsar D.S."/>
        </authorList>
    </citation>
    <scope>NUCLEOTIDE SEQUENCE [LARGE SCALE GENOMIC DNA]</scope>
    <source>
        <strain evidence="8">cv. AM560-2</strain>
    </source>
</reference>
<evidence type="ECO:0000256" key="3">
    <source>
        <dbReference type="ARBA" id="ARBA00022771"/>
    </source>
</evidence>
<dbReference type="GO" id="GO:0035091">
    <property type="term" value="F:phosphatidylinositol binding"/>
    <property type="evidence" value="ECO:0007669"/>
    <property type="project" value="InterPro"/>
</dbReference>
<dbReference type="SUPFAM" id="SSF64268">
    <property type="entry name" value="PX domain"/>
    <property type="match status" value="1"/>
</dbReference>
<dbReference type="InterPro" id="IPR036871">
    <property type="entry name" value="PX_dom_sf"/>
</dbReference>
<proteinExistence type="predicted"/>